<dbReference type="Pfam" id="PF07677">
    <property type="entry name" value="A2M_recep"/>
    <property type="match status" value="1"/>
</dbReference>
<evidence type="ECO:0000256" key="2">
    <source>
        <dbReference type="ARBA" id="ARBA00022966"/>
    </source>
</evidence>
<evidence type="ECO:0000313" key="10">
    <source>
        <dbReference type="EMBL" id="CAG7653577.1"/>
    </source>
</evidence>
<dbReference type="GO" id="GO:0004866">
    <property type="term" value="F:endopeptidase inhibitor activity"/>
    <property type="evidence" value="ECO:0007669"/>
    <property type="project" value="InterPro"/>
</dbReference>
<evidence type="ECO:0000259" key="8">
    <source>
        <dbReference type="SMART" id="SM01359"/>
    </source>
</evidence>
<protein>
    <recommendedName>
        <fullName evidence="7">TEP1-F</fullName>
    </recommendedName>
</protein>
<dbReference type="InterPro" id="IPR011626">
    <property type="entry name" value="Alpha-macroglobulin_TED"/>
</dbReference>
<keyword evidence="11" id="KW-1185">Reference proteome</keyword>
<dbReference type="Pfam" id="PF17791">
    <property type="entry name" value="MG3"/>
    <property type="match status" value="1"/>
</dbReference>
<dbReference type="OrthoDB" id="9998011at2759"/>
<dbReference type="PANTHER" id="PTHR11412">
    <property type="entry name" value="MACROGLOBULIN / COMPLEMENT"/>
    <property type="match status" value="1"/>
</dbReference>
<keyword evidence="2" id="KW-0882">Thioester bond</keyword>
<sequence>MKFLGNYFSPDVKFGFIIFSLVLSAFEINAEFSTIYTALSPPKVFPNSDYNISVFLQPNVNEITVMRFSAELQCGITKFKSKENISIESGKFGKIVIKTKNFEEQNCDLTLTIAENGVVEHSISNVMSGIDEFFFIQTDKPVYKPQDKIQFRVLLLDRHSKPKRGTFHIRIFDSQKNLIRLWHKVSDEIIFRRSLELSYEPNLGEWKIEVTSALASVPKQIATFKVAKYVLPKFDVDIGLPDFQIWTIGSIMVPLRAKYTYGEGVKGSGTMNVTLSYRSCQGDRIRKLVRSATFSINGYNVEEITLDKISDDDKKNGAELQFQVTVTEDVTGRTAKSEKSMTLYKLPYQIRPVEKLSYYRLGLPFLIGFEIIDHSNRIIDADGENVTVQHNFLMDGKQSFVQPIHKGRIELNLTATEVQASLEIEVKYKKLTYTYIVPERLENDYSYHLLIHADSQTISQRESTLRTHIMVTDDVSSVNSMIVSNNEIIASESFKIPDLSSFDIDVTIPRSIASDAKLYVFTFINNQYAGDYLDLIVSESSSASENFLNISIENRTYVPGEEITLTINSRAQSLVAIRGIDESLYLLSASNDISPDALHQKTEKKDLDEDLEGFFELIESGMLIASNGDRLPAGYLRRDSVDPFAEVCSIDTSASGGVAPEVKPEPELRLRSSFPETWLYGSASNITKIQWSRANAVTLVTFEVIPSKFGEIPLEIQANTGHAGDALLTALRVIPAGEKITISQTKILTGIGDSKTYVEFQHKPPSNIRSSSGRSTVTFISDIMSVATENLGNLIDLPVGCGEQNMVNFVADVVILKYLSAANKLTKKIRDQATRFLELGYQRELTFCHDDGSFSAFGKQDLKGSTWLTAYVIRYFLAAKPYITVDAQVINDGLTFLKSRQLGDGQFEELGSVIDSSIKGSVSSKGVALTAFCMLTFIQAKKDGIDVDPGTVDKARSFYMKYLSLNQKDDLYAVTLVTYVEHAWHALHSEKSTQKDYYFDVLKQRAVDFNFRKNKLRHWGGEKGAYEELPETKPINIEMTGYALLAYLERNDSIGALPIVNWLLQYQNSEGGFLSTQDTVVALTALGKYSEMNEIGDIDLDLQINWKNKRTDLTVAKRNIFKNNLNAAVLGEYHYEVAPGFFNITTYGSGSVYVTVSWFYNSNLQSVSHQNDFILKISPMGKTSKEHGLNICTSFEGKGQSNMAILEVNLPSGFIIDTTDLDTSLSTEKTYKRHEVKNKDTKLDIYFDFISHGRETCVEVRVLKVFDVANLVYTFVRVYDYYFPTKKAVLFYDPASYGLSDYQ</sequence>
<accession>A0A8J2J5J1</accession>
<dbReference type="Pfam" id="PF07703">
    <property type="entry name" value="A2M_BRD"/>
    <property type="match status" value="1"/>
</dbReference>
<dbReference type="SMART" id="SM01419">
    <property type="entry name" value="Thiol-ester_cl"/>
    <property type="match status" value="1"/>
</dbReference>
<dbReference type="InterPro" id="IPR047565">
    <property type="entry name" value="Alpha-macroglob_thiol-ester_cl"/>
</dbReference>
<comment type="caution">
    <text evidence="10">The sequence shown here is derived from an EMBL/GenBank/DDBJ whole genome shotgun (WGS) entry which is preliminary data.</text>
</comment>
<feature type="domain" description="Alpha-2-macroglobulin bait region" evidence="8">
    <location>
        <begin position="449"/>
        <end position="587"/>
    </location>
</feature>
<evidence type="ECO:0000256" key="1">
    <source>
        <dbReference type="ARBA" id="ARBA00022729"/>
    </source>
</evidence>
<reference evidence="10" key="1">
    <citation type="submission" date="2021-06" db="EMBL/GenBank/DDBJ databases">
        <authorList>
            <person name="Hodson N. C."/>
            <person name="Mongue J. A."/>
            <person name="Jaron S. K."/>
        </authorList>
    </citation>
    <scope>NUCLEOTIDE SEQUENCE</scope>
</reference>
<evidence type="ECO:0000256" key="5">
    <source>
        <dbReference type="ARBA" id="ARBA00057615"/>
    </source>
</evidence>
<evidence type="ECO:0000256" key="6">
    <source>
        <dbReference type="ARBA" id="ARBA00063781"/>
    </source>
</evidence>
<proteinExistence type="predicted"/>
<dbReference type="SMART" id="SM01359">
    <property type="entry name" value="A2M_N_2"/>
    <property type="match status" value="1"/>
</dbReference>
<comment type="function">
    <text evidence="5">Binds covalently through a thioester bond to the pathogen surface resulting in pathogen clearance.</text>
</comment>
<dbReference type="InterPro" id="IPR009048">
    <property type="entry name" value="A-macroglobulin_rcpt-bd"/>
</dbReference>
<keyword evidence="1" id="KW-0732">Signal</keyword>
<dbReference type="InterPro" id="IPR002890">
    <property type="entry name" value="MG2"/>
</dbReference>
<evidence type="ECO:0000259" key="9">
    <source>
        <dbReference type="SMART" id="SM01361"/>
    </source>
</evidence>
<evidence type="ECO:0000256" key="7">
    <source>
        <dbReference type="ARBA" id="ARBA00078071"/>
    </source>
</evidence>
<keyword evidence="4" id="KW-0325">Glycoprotein</keyword>
<comment type="subunit">
    <text evidence="6">Heterodimer of a TEP1-N chain and an TEP1-C chain non-covalently linked. Forms a complex composed of TEP1-N and TEP1-C heterodimer, LRIM1 and APL1C; the interaction stabilizes TEP1-N and TEP1-C heterodimer, prevents its binding to tissues while circulating in the hemolymph and protects the thioester bond from hydrolysis. Mature TEP1 and to a lesser extent full-length TEP1 interact with SPCLIP1; the interaction is induced by microbial infection.</text>
</comment>
<dbReference type="SMART" id="SM01361">
    <property type="entry name" value="A2M_recep"/>
    <property type="match status" value="1"/>
</dbReference>
<organism evidence="10 11">
    <name type="scientific">Allacma fusca</name>
    <dbReference type="NCBI Taxonomy" id="39272"/>
    <lineage>
        <taxon>Eukaryota</taxon>
        <taxon>Metazoa</taxon>
        <taxon>Ecdysozoa</taxon>
        <taxon>Arthropoda</taxon>
        <taxon>Hexapoda</taxon>
        <taxon>Collembola</taxon>
        <taxon>Symphypleona</taxon>
        <taxon>Sminthuridae</taxon>
        <taxon>Allacma</taxon>
    </lineage>
</organism>
<dbReference type="InterPro" id="IPR050473">
    <property type="entry name" value="A2M/Complement_sys"/>
</dbReference>
<dbReference type="GO" id="GO:0005615">
    <property type="term" value="C:extracellular space"/>
    <property type="evidence" value="ECO:0007669"/>
    <property type="project" value="InterPro"/>
</dbReference>
<name>A0A8J2J5J1_9HEXA</name>
<feature type="domain" description="Alpha-macroglobulin receptor-binding" evidence="9">
    <location>
        <begin position="1201"/>
        <end position="1292"/>
    </location>
</feature>
<dbReference type="InterPro" id="IPR011625">
    <property type="entry name" value="A2M_N_BRD"/>
</dbReference>
<dbReference type="Proteomes" id="UP000708208">
    <property type="component" value="Unassembled WGS sequence"/>
</dbReference>
<dbReference type="PANTHER" id="PTHR11412:SF136">
    <property type="entry name" value="CD109 ANTIGEN"/>
    <property type="match status" value="1"/>
</dbReference>
<evidence type="ECO:0000256" key="4">
    <source>
        <dbReference type="ARBA" id="ARBA00023180"/>
    </source>
</evidence>
<evidence type="ECO:0000256" key="3">
    <source>
        <dbReference type="ARBA" id="ARBA00023157"/>
    </source>
</evidence>
<keyword evidence="3" id="KW-1015">Disulfide bond</keyword>
<dbReference type="EMBL" id="CAJVCH010004480">
    <property type="protein sequence ID" value="CAG7653577.1"/>
    <property type="molecule type" value="Genomic_DNA"/>
</dbReference>
<dbReference type="InterPro" id="IPR019742">
    <property type="entry name" value="MacrogloblnA2_CS"/>
</dbReference>
<dbReference type="FunFam" id="2.60.40.1930:FF:000001">
    <property type="entry name" value="CD109 isoform 3"/>
    <property type="match status" value="1"/>
</dbReference>
<dbReference type="InterPro" id="IPR041555">
    <property type="entry name" value="MG3"/>
</dbReference>
<dbReference type="Pfam" id="PF07678">
    <property type="entry name" value="TED_complement"/>
    <property type="match status" value="1"/>
</dbReference>
<dbReference type="Pfam" id="PF01835">
    <property type="entry name" value="MG2"/>
    <property type="match status" value="1"/>
</dbReference>
<evidence type="ECO:0000313" key="11">
    <source>
        <dbReference type="Proteomes" id="UP000708208"/>
    </source>
</evidence>
<gene>
    <name evidence="10" type="ORF">AFUS01_LOCUS846</name>
</gene>
<dbReference type="PROSITE" id="PS00477">
    <property type="entry name" value="ALPHA_2_MACROGLOBULIN"/>
    <property type="match status" value="1"/>
</dbReference>